<organism evidence="5 6">
    <name type="scientific">Acidihalobacter ferrooxydans</name>
    <dbReference type="NCBI Taxonomy" id="1765967"/>
    <lineage>
        <taxon>Bacteria</taxon>
        <taxon>Pseudomonadati</taxon>
        <taxon>Pseudomonadota</taxon>
        <taxon>Gammaproteobacteria</taxon>
        <taxon>Chromatiales</taxon>
        <taxon>Ectothiorhodospiraceae</taxon>
        <taxon>Acidihalobacter</taxon>
    </lineage>
</organism>
<sequence>MSSQTQNILEVFDIVVEFDGFRAIDSLSLAVRERELTVAIGPNGAGKTTLVDVVTGRTRPSAGNVMFDGTDITRWQEHRIVRAGIARKFQAPSVFPDLTLEENLYLAARTSKTLRSALFGRRSGADVALVAGLLEQTGLTEQARRQAQELSHGQKQWLEIAMTLALQPRLLILDEPIAGMTQEEIEVTVRLLRELARERSVLVIEHDMAFVRSIAERVIVLHQGRLLAEGGFDHVSVNPQVRKVYLGEEEAA</sequence>
<dbReference type="SMART" id="SM00382">
    <property type="entry name" value="AAA"/>
    <property type="match status" value="1"/>
</dbReference>
<evidence type="ECO:0000259" key="4">
    <source>
        <dbReference type="PROSITE" id="PS50893"/>
    </source>
</evidence>
<dbReference type="InterPro" id="IPR027417">
    <property type="entry name" value="P-loop_NTPase"/>
</dbReference>
<dbReference type="Gene3D" id="3.40.50.300">
    <property type="entry name" value="P-loop containing nucleotide triphosphate hydrolases"/>
    <property type="match status" value="1"/>
</dbReference>
<dbReference type="PROSITE" id="PS50893">
    <property type="entry name" value="ABC_TRANSPORTER_2"/>
    <property type="match status" value="1"/>
</dbReference>
<dbReference type="InterPro" id="IPR003439">
    <property type="entry name" value="ABC_transporter-like_ATP-bd"/>
</dbReference>
<keyword evidence="3 5" id="KW-0067">ATP-binding</keyword>
<accession>A0A1P8UKH1</accession>
<evidence type="ECO:0000313" key="6">
    <source>
        <dbReference type="Proteomes" id="UP000243807"/>
    </source>
</evidence>
<dbReference type="AlphaFoldDB" id="A0A1P8UKH1"/>
<dbReference type="InterPro" id="IPR032823">
    <property type="entry name" value="BCA_ABC_TP_C"/>
</dbReference>
<evidence type="ECO:0000256" key="3">
    <source>
        <dbReference type="ARBA" id="ARBA00022840"/>
    </source>
</evidence>
<dbReference type="NCBIfam" id="TIGR03411">
    <property type="entry name" value="urea_trans_UrtD"/>
    <property type="match status" value="1"/>
</dbReference>
<dbReference type="Pfam" id="PF12399">
    <property type="entry name" value="BCA_ABC_TP_C"/>
    <property type="match status" value="1"/>
</dbReference>
<dbReference type="InterPro" id="IPR017781">
    <property type="entry name" value="ABC_transptr_urea_ATP-bd_UrtD"/>
</dbReference>
<keyword evidence="2" id="KW-0547">Nucleotide-binding</keyword>
<dbReference type="GO" id="GO:0005524">
    <property type="term" value="F:ATP binding"/>
    <property type="evidence" value="ECO:0007669"/>
    <property type="project" value="UniProtKB-KW"/>
</dbReference>
<dbReference type="InterPro" id="IPR051120">
    <property type="entry name" value="ABC_AA/LPS_Transport"/>
</dbReference>
<dbReference type="PANTHER" id="PTHR45772">
    <property type="entry name" value="CONSERVED COMPONENT OF ABC TRANSPORTER FOR NATURAL AMINO ACIDS-RELATED"/>
    <property type="match status" value="1"/>
</dbReference>
<protein>
    <submittedName>
        <fullName evidence="5">Urea ABC transporter ATP-binding protein UrtD</fullName>
    </submittedName>
</protein>
<dbReference type="SUPFAM" id="SSF52540">
    <property type="entry name" value="P-loop containing nucleoside triphosphate hydrolases"/>
    <property type="match status" value="1"/>
</dbReference>
<gene>
    <name evidence="5" type="ORF">BW247_15545</name>
</gene>
<dbReference type="PANTHER" id="PTHR45772:SF8">
    <property type="entry name" value="HIGH-AFFINITY BRANCHED-CHAIN AMINO ACID TRANSPORT ATP-BINDING PROTEIN"/>
    <property type="match status" value="1"/>
</dbReference>
<evidence type="ECO:0000256" key="1">
    <source>
        <dbReference type="ARBA" id="ARBA00022448"/>
    </source>
</evidence>
<name>A0A1P8UKH1_9GAMM</name>
<dbReference type="InterPro" id="IPR003593">
    <property type="entry name" value="AAA+_ATPase"/>
</dbReference>
<dbReference type="STRING" id="1765967.BW247_15545"/>
<evidence type="ECO:0000256" key="2">
    <source>
        <dbReference type="ARBA" id="ARBA00022741"/>
    </source>
</evidence>
<dbReference type="Pfam" id="PF00005">
    <property type="entry name" value="ABC_tran"/>
    <property type="match status" value="1"/>
</dbReference>
<dbReference type="CDD" id="cd03219">
    <property type="entry name" value="ABC_Mj1267_LivG_branched"/>
    <property type="match status" value="1"/>
</dbReference>
<dbReference type="FunFam" id="3.40.50.300:FF:000421">
    <property type="entry name" value="Branched-chain amino acid ABC transporter ATP-binding protein"/>
    <property type="match status" value="1"/>
</dbReference>
<dbReference type="GO" id="GO:0016887">
    <property type="term" value="F:ATP hydrolysis activity"/>
    <property type="evidence" value="ECO:0007669"/>
    <property type="project" value="InterPro"/>
</dbReference>
<evidence type="ECO:0000313" key="5">
    <source>
        <dbReference type="EMBL" id="APZ44329.1"/>
    </source>
</evidence>
<dbReference type="Proteomes" id="UP000243807">
    <property type="component" value="Chromosome"/>
</dbReference>
<keyword evidence="6" id="KW-1185">Reference proteome</keyword>
<keyword evidence="1" id="KW-0813">Transport</keyword>
<reference evidence="5 6" key="1">
    <citation type="submission" date="2017-01" db="EMBL/GenBank/DDBJ databases">
        <title>Draft sequence of Acidihalobacter ferrooxidans strain DSM 14175 (strain V8).</title>
        <authorList>
            <person name="Khaleque H.N."/>
            <person name="Ramsay J.P."/>
            <person name="Murphy R.J.T."/>
            <person name="Kaksonen A.H."/>
            <person name="Boxall N.J."/>
            <person name="Watkin E.L.J."/>
        </authorList>
    </citation>
    <scope>NUCLEOTIDE SEQUENCE [LARGE SCALE GENOMIC DNA]</scope>
    <source>
        <strain evidence="5 6">V8</strain>
    </source>
</reference>
<proteinExistence type="predicted"/>
<dbReference type="KEGG" id="afy:BW247_15545"/>
<dbReference type="RefSeq" id="WP_076837991.1">
    <property type="nucleotide sequence ID" value="NZ_CP019434.1"/>
</dbReference>
<dbReference type="EMBL" id="CP019434">
    <property type="protein sequence ID" value="APZ44329.1"/>
    <property type="molecule type" value="Genomic_DNA"/>
</dbReference>
<dbReference type="OrthoDB" id="9805514at2"/>
<feature type="domain" description="ABC transporter" evidence="4">
    <location>
        <begin position="9"/>
        <end position="248"/>
    </location>
</feature>
<dbReference type="GO" id="GO:0005886">
    <property type="term" value="C:plasma membrane"/>
    <property type="evidence" value="ECO:0007669"/>
    <property type="project" value="TreeGrafter"/>
</dbReference>